<name>C1H2L0_PARBA</name>
<dbReference type="RefSeq" id="XP_015699665.1">
    <property type="nucleotide sequence ID" value="XM_015845439.1"/>
</dbReference>
<keyword evidence="2" id="KW-1185">Reference proteome</keyword>
<evidence type="ECO:0000313" key="1">
    <source>
        <dbReference type="EMBL" id="EEH33954.2"/>
    </source>
</evidence>
<dbReference type="Proteomes" id="UP000002059">
    <property type="component" value="Partially assembled WGS sequence"/>
</dbReference>
<dbReference type="HOGENOM" id="CLU_1326751_0_0_1"/>
<accession>C1H2L0</accession>
<dbReference type="EMBL" id="KN294004">
    <property type="protein sequence ID" value="EEH33954.2"/>
    <property type="molecule type" value="Genomic_DNA"/>
</dbReference>
<dbReference type="VEuPathDB" id="FungiDB:PAAG_05003"/>
<gene>
    <name evidence="1" type="ORF">PAAG_05003</name>
</gene>
<proteinExistence type="predicted"/>
<reference evidence="1 2" key="1">
    <citation type="journal article" date="2011" name="PLoS Genet.">
        <title>Comparative genomic analysis of human fungal pathogens causing paracoccidioidomycosis.</title>
        <authorList>
            <person name="Desjardins C.A."/>
            <person name="Champion M.D."/>
            <person name="Holder J.W."/>
            <person name="Muszewska A."/>
            <person name="Goldberg J."/>
            <person name="Bailao A.M."/>
            <person name="Brigido M.M."/>
            <person name="Ferreira M.E."/>
            <person name="Garcia A.M."/>
            <person name="Grynberg M."/>
            <person name="Gujja S."/>
            <person name="Heiman D.I."/>
            <person name="Henn M.R."/>
            <person name="Kodira C.D."/>
            <person name="Leon-Narvaez H."/>
            <person name="Longo L.V."/>
            <person name="Ma L.J."/>
            <person name="Malavazi I."/>
            <person name="Matsuo A.L."/>
            <person name="Morais F.V."/>
            <person name="Pereira M."/>
            <person name="Rodriguez-Brito S."/>
            <person name="Sakthikumar S."/>
            <person name="Salem-Izacc S.M."/>
            <person name="Sykes S.M."/>
            <person name="Teixeira M.M."/>
            <person name="Vallejo M.C."/>
            <person name="Walter M.E."/>
            <person name="Yandava C."/>
            <person name="Young S."/>
            <person name="Zeng Q."/>
            <person name="Zucker J."/>
            <person name="Felipe M.S."/>
            <person name="Goldman G.H."/>
            <person name="Haas B.J."/>
            <person name="McEwen J.G."/>
            <person name="Nino-Vega G."/>
            <person name="Puccia R."/>
            <person name="San-Blas G."/>
            <person name="Soares C.M."/>
            <person name="Birren B.W."/>
            <person name="Cuomo C.A."/>
        </authorList>
    </citation>
    <scope>NUCLEOTIDE SEQUENCE [LARGE SCALE GENOMIC DNA]</scope>
    <source>
        <strain evidence="2">ATCC MYA-826 / Pb01</strain>
    </source>
</reference>
<dbReference type="KEGG" id="pbl:PAAG_05003"/>
<organism evidence="1 2">
    <name type="scientific">Paracoccidioides lutzii (strain ATCC MYA-826 / Pb01)</name>
    <name type="common">Paracoccidioides brasiliensis</name>
    <dbReference type="NCBI Taxonomy" id="502779"/>
    <lineage>
        <taxon>Eukaryota</taxon>
        <taxon>Fungi</taxon>
        <taxon>Dikarya</taxon>
        <taxon>Ascomycota</taxon>
        <taxon>Pezizomycotina</taxon>
        <taxon>Eurotiomycetes</taxon>
        <taxon>Eurotiomycetidae</taxon>
        <taxon>Onygenales</taxon>
        <taxon>Ajellomycetaceae</taxon>
        <taxon>Paracoccidioides</taxon>
    </lineage>
</organism>
<dbReference type="GeneID" id="9096146"/>
<sequence length="207" mass="22810">MFAFGVGNRKPNIIRRASNYFLGGWHNDSRGNKIANPAGDTWAINLGLCPCAARRALGFLVRWFEGALYIFPYEFLLPSGSFHFDIYVCPSCSTLSHVPSPPTSLLQKKSSFPPRNSVVFLAVTDGKDIDILHDIHLQHAFFMISFESVIVEEVSESQDVELIVLFRAATGRFSDQTAPVIDFRGPLTRAACAKLAPIGSYGLSITP</sequence>
<evidence type="ECO:0000313" key="2">
    <source>
        <dbReference type="Proteomes" id="UP000002059"/>
    </source>
</evidence>
<protein>
    <submittedName>
        <fullName evidence="1">Uncharacterized protein</fullName>
    </submittedName>
</protein>
<dbReference type="AlphaFoldDB" id="C1H2L0"/>